<sequence length="337" mass="38527">MNEYKIKRVFSIHEVFKPLPWYVRDVIPILRSDGEPIAYCEVDGHSRLMRELPCEIFNHELKRLNVLNGEEFASFMSEYGLVGCFEKNRELFSSSLLKLDISDRSQVLRFEADMDFLALLPKNPSDYFISRQEIETRYSELQEGIACVAKDHKVLSVVSAAEAATTVWSLLSSAKTVKAIMQSDDPETIAKLADISVDGLYDEIQEDDEYLNWLMRGISPQIGIVIDMPDGTCGKPSFDDLILEYKRGCFEQAVALQIWEFSLHGEGYSVCSECGEVFVRKRSTNRNGSPRNTSLFCCDKCKNRYTQRKYRKSPAYQLKQEKKKASKPSSSNVDKTH</sequence>
<evidence type="ECO:0000313" key="3">
    <source>
        <dbReference type="Proteomes" id="UP000236197"/>
    </source>
</evidence>
<accession>A0A2K2UBE0</accession>
<gene>
    <name evidence="2" type="ORF">C2L71_06245</name>
</gene>
<feature type="region of interest" description="Disordered" evidence="1">
    <location>
        <begin position="309"/>
        <end position="337"/>
    </location>
</feature>
<evidence type="ECO:0000256" key="1">
    <source>
        <dbReference type="SAM" id="MobiDB-lite"/>
    </source>
</evidence>
<proteinExistence type="predicted"/>
<evidence type="ECO:0000313" key="2">
    <source>
        <dbReference type="EMBL" id="PNV67645.1"/>
    </source>
</evidence>
<dbReference type="EMBL" id="PPEK01000006">
    <property type="protein sequence ID" value="PNV67645.1"/>
    <property type="molecule type" value="Genomic_DNA"/>
</dbReference>
<dbReference type="AlphaFoldDB" id="A0A2K2UBE0"/>
<feature type="compositionally biased region" description="Polar residues" evidence="1">
    <location>
        <begin position="327"/>
        <end position="337"/>
    </location>
</feature>
<comment type="caution">
    <text evidence="2">The sequence shown here is derived from an EMBL/GenBank/DDBJ whole genome shotgun (WGS) entry which is preliminary data.</text>
</comment>
<organism evidence="2 3">
    <name type="scientific">Enteroscipio rubneri</name>
    <dbReference type="NCBI Taxonomy" id="2070686"/>
    <lineage>
        <taxon>Bacteria</taxon>
        <taxon>Bacillati</taxon>
        <taxon>Actinomycetota</taxon>
        <taxon>Coriobacteriia</taxon>
        <taxon>Eggerthellales</taxon>
        <taxon>Eggerthellaceae</taxon>
        <taxon>Enteroscipio</taxon>
    </lineage>
</organism>
<dbReference type="Proteomes" id="UP000236197">
    <property type="component" value="Unassembled WGS sequence"/>
</dbReference>
<dbReference type="OrthoDB" id="10015081at2"/>
<keyword evidence="3" id="KW-1185">Reference proteome</keyword>
<protein>
    <submittedName>
        <fullName evidence="2">Uncharacterized protein</fullName>
    </submittedName>
</protein>
<name>A0A2K2UBE0_9ACTN</name>
<reference evidence="3" key="1">
    <citation type="submission" date="2018-01" db="EMBL/GenBank/DDBJ databases">
        <title>Rubneribacter badeniensis gen. nov., sp. nov., and Colonibacter rubneri, gen. nov., sp. nov., WGS of new members of the Eggerthellaceae.</title>
        <authorList>
            <person name="Danylec N."/>
            <person name="Stoll D.A."/>
            <person name="Doetsch A."/>
            <person name="Kulling S.E."/>
            <person name="Huch M."/>
        </authorList>
    </citation>
    <scope>NUCLEOTIDE SEQUENCE [LARGE SCALE GENOMIC DNA]</scope>
    <source>
        <strain evidence="3">ResAG-96</strain>
    </source>
</reference>
<dbReference type="RefSeq" id="WP_103264930.1">
    <property type="nucleotide sequence ID" value="NZ_CABMLE010000006.1"/>
</dbReference>